<organism evidence="3 4">
    <name type="scientific">Vicia faba</name>
    <name type="common">Broad bean</name>
    <name type="synonym">Faba vulgaris</name>
    <dbReference type="NCBI Taxonomy" id="3906"/>
    <lineage>
        <taxon>Eukaryota</taxon>
        <taxon>Viridiplantae</taxon>
        <taxon>Streptophyta</taxon>
        <taxon>Embryophyta</taxon>
        <taxon>Tracheophyta</taxon>
        <taxon>Spermatophyta</taxon>
        <taxon>Magnoliopsida</taxon>
        <taxon>eudicotyledons</taxon>
        <taxon>Gunneridae</taxon>
        <taxon>Pentapetalae</taxon>
        <taxon>rosids</taxon>
        <taxon>fabids</taxon>
        <taxon>Fabales</taxon>
        <taxon>Fabaceae</taxon>
        <taxon>Papilionoideae</taxon>
        <taxon>50 kb inversion clade</taxon>
        <taxon>NPAAA clade</taxon>
        <taxon>Hologalegina</taxon>
        <taxon>IRL clade</taxon>
        <taxon>Fabeae</taxon>
        <taxon>Vicia</taxon>
    </lineage>
</organism>
<feature type="chain" id="PRO_5043337044" description="GDSL esterase/lipase" evidence="2">
    <location>
        <begin position="31"/>
        <end position="370"/>
    </location>
</feature>
<dbReference type="InterPro" id="IPR035669">
    <property type="entry name" value="SGNH_plant_lipase-like"/>
</dbReference>
<name>A0AAV0Z252_VICFA</name>
<dbReference type="CDD" id="cd01837">
    <property type="entry name" value="SGNH_plant_lipase_like"/>
    <property type="match status" value="1"/>
</dbReference>
<dbReference type="AlphaFoldDB" id="A0AAV0Z252"/>
<proteinExistence type="inferred from homology"/>
<gene>
    <name evidence="3" type="ORF">VFH_I470280</name>
</gene>
<evidence type="ECO:0000313" key="4">
    <source>
        <dbReference type="Proteomes" id="UP001157006"/>
    </source>
</evidence>
<dbReference type="GO" id="GO:0016788">
    <property type="term" value="F:hydrolase activity, acting on ester bonds"/>
    <property type="evidence" value="ECO:0007669"/>
    <property type="project" value="InterPro"/>
</dbReference>
<sequence>MKNSEKHLFSCMQIVFIILSLLCFTTRVKANFNKKVSGFYVFGDSTVDPGNNNYIETLFKSNFQPYGKDFDDQVPTGRFTNGKLATDFIASYVGVKKELLPAYLDPKVINNVNELMTGVSFASAGSGFDPLTPSISSVIPIPNQLEYLRECKMKLEKVIGKEGTENHMKKAVFFMSAGTNDFALNYFTLPVRRNSYSLLGYQQFLIQRVKEFLQELLAEGAQKIAIAGVPPMGCLPFMITINSPNAFSQRNCIERFSSAAKDYNQLLQHELNTMQFHLNSSNSPVKIYYIDIYEPLANMVQSHKKYGFEDINSGCCGSGYIEAAILCNKGCNVCPDPSKYMFWDSIHPTEKAYHNLFLAFKSTVDCIVNN</sequence>
<evidence type="ECO:0008006" key="5">
    <source>
        <dbReference type="Google" id="ProtNLM"/>
    </source>
</evidence>
<dbReference type="InterPro" id="IPR001087">
    <property type="entry name" value="GDSL"/>
</dbReference>
<dbReference type="PANTHER" id="PTHR45642">
    <property type="entry name" value="GDSL ESTERASE/LIPASE EXL3"/>
    <property type="match status" value="1"/>
</dbReference>
<comment type="similarity">
    <text evidence="1">Belongs to the 'GDSL' lipolytic enzyme family.</text>
</comment>
<dbReference type="InterPro" id="IPR050592">
    <property type="entry name" value="GDSL_lipolytic_enzyme"/>
</dbReference>
<evidence type="ECO:0000256" key="2">
    <source>
        <dbReference type="SAM" id="SignalP"/>
    </source>
</evidence>
<dbReference type="Proteomes" id="UP001157006">
    <property type="component" value="Chromosome 1L"/>
</dbReference>
<dbReference type="Gene3D" id="3.40.50.1110">
    <property type="entry name" value="SGNH hydrolase"/>
    <property type="match status" value="1"/>
</dbReference>
<keyword evidence="2" id="KW-0732">Signal</keyword>
<protein>
    <recommendedName>
        <fullName evidence="5">GDSL esterase/lipase</fullName>
    </recommendedName>
</protein>
<dbReference type="EMBL" id="OX451736">
    <property type="protein sequence ID" value="CAI8591058.1"/>
    <property type="molecule type" value="Genomic_DNA"/>
</dbReference>
<reference evidence="3 4" key="1">
    <citation type="submission" date="2023-01" db="EMBL/GenBank/DDBJ databases">
        <authorList>
            <person name="Kreplak J."/>
        </authorList>
    </citation>
    <scope>NUCLEOTIDE SEQUENCE [LARGE SCALE GENOMIC DNA]</scope>
</reference>
<accession>A0AAV0Z252</accession>
<keyword evidence="4" id="KW-1185">Reference proteome</keyword>
<feature type="signal peptide" evidence="2">
    <location>
        <begin position="1"/>
        <end position="30"/>
    </location>
</feature>
<dbReference type="SUPFAM" id="SSF52266">
    <property type="entry name" value="SGNH hydrolase"/>
    <property type="match status" value="1"/>
</dbReference>
<dbReference type="Pfam" id="PF00657">
    <property type="entry name" value="Lipase_GDSL"/>
    <property type="match status" value="1"/>
</dbReference>
<dbReference type="InterPro" id="IPR036514">
    <property type="entry name" value="SGNH_hydro_sf"/>
</dbReference>
<dbReference type="PANTHER" id="PTHR45642:SF3">
    <property type="entry name" value="OS09G0540400 PROTEIN"/>
    <property type="match status" value="1"/>
</dbReference>
<evidence type="ECO:0000313" key="3">
    <source>
        <dbReference type="EMBL" id="CAI8591058.1"/>
    </source>
</evidence>
<evidence type="ECO:0000256" key="1">
    <source>
        <dbReference type="ARBA" id="ARBA00008668"/>
    </source>
</evidence>